<dbReference type="Pfam" id="PF07715">
    <property type="entry name" value="Plug"/>
    <property type="match status" value="1"/>
</dbReference>
<organism evidence="6 7">
    <name type="scientific">Ditylenchus destructor</name>
    <dbReference type="NCBI Taxonomy" id="166010"/>
    <lineage>
        <taxon>Eukaryota</taxon>
        <taxon>Metazoa</taxon>
        <taxon>Ecdysozoa</taxon>
        <taxon>Nematoda</taxon>
        <taxon>Chromadorea</taxon>
        <taxon>Rhabditida</taxon>
        <taxon>Tylenchina</taxon>
        <taxon>Tylenchomorpha</taxon>
        <taxon>Sphaerularioidea</taxon>
        <taxon>Anguinidae</taxon>
        <taxon>Anguininae</taxon>
        <taxon>Ditylenchus</taxon>
    </lineage>
</organism>
<evidence type="ECO:0000313" key="6">
    <source>
        <dbReference type="EMBL" id="KAI1691096.1"/>
    </source>
</evidence>
<dbReference type="EMBL" id="JAKKPZ010000998">
    <property type="protein sequence ID" value="KAI1691096.1"/>
    <property type="molecule type" value="Genomic_DNA"/>
</dbReference>
<keyword evidence="7" id="KW-1185">Reference proteome</keyword>
<dbReference type="Gene3D" id="2.40.170.20">
    <property type="entry name" value="TonB-dependent receptor, beta-barrel domain"/>
    <property type="match status" value="2"/>
</dbReference>
<reference evidence="6" key="1">
    <citation type="submission" date="2022-01" db="EMBL/GenBank/DDBJ databases">
        <title>Genome Sequence Resource for Two Populations of Ditylenchus destructor, the Migratory Endoparasitic Phytonematode.</title>
        <authorList>
            <person name="Zhang H."/>
            <person name="Lin R."/>
            <person name="Xie B."/>
        </authorList>
    </citation>
    <scope>NUCLEOTIDE SEQUENCE</scope>
    <source>
        <strain evidence="6">BazhouSP</strain>
    </source>
</reference>
<dbReference type="PANTHER" id="PTHR40980:SF3">
    <property type="entry name" value="TONB-DEPENDENT RECEPTOR-LIKE BETA-BARREL DOMAIN-CONTAINING PROTEIN"/>
    <property type="match status" value="1"/>
</dbReference>
<protein>
    <submittedName>
        <fullName evidence="6">TonB-dependent receptor plug domain-containing protein</fullName>
    </submittedName>
</protein>
<feature type="region of interest" description="Disordered" evidence="4">
    <location>
        <begin position="1"/>
        <end position="45"/>
    </location>
</feature>
<evidence type="ECO:0000256" key="4">
    <source>
        <dbReference type="SAM" id="MobiDB-lite"/>
    </source>
</evidence>
<dbReference type="InterPro" id="IPR037066">
    <property type="entry name" value="Plug_dom_sf"/>
</dbReference>
<feature type="region of interest" description="Disordered" evidence="4">
    <location>
        <begin position="391"/>
        <end position="421"/>
    </location>
</feature>
<evidence type="ECO:0000256" key="1">
    <source>
        <dbReference type="ARBA" id="ARBA00004442"/>
    </source>
</evidence>
<accession>A0AAD4ME06</accession>
<dbReference type="PANTHER" id="PTHR40980">
    <property type="entry name" value="PLUG DOMAIN-CONTAINING PROTEIN"/>
    <property type="match status" value="1"/>
</dbReference>
<evidence type="ECO:0000256" key="3">
    <source>
        <dbReference type="ARBA" id="ARBA00023237"/>
    </source>
</evidence>
<proteinExistence type="predicted"/>
<keyword evidence="2" id="KW-0472">Membrane</keyword>
<evidence type="ECO:0000256" key="2">
    <source>
        <dbReference type="ARBA" id="ARBA00023136"/>
    </source>
</evidence>
<sequence>MKKRHRLPCSRWPSHWPWQATPARSSRAPTRTPPTWIRSPSPATAPAWRRRWTSKRGEAGVVDAIVAEDIGKFPDLNLAESLQRIPGVVITREAGEGRNISVRGLGPEFTRVRINGMEALTTVGAGDQSGGTNRGRGFDFNVFASDLFSQLLVGQDRLGRRRGRLAGRHRRSAHRASVRLRRVHLRRQWPGQLQRDGRKGRPAHCRAVSNTFADGTFGALLSVAYSERQALEEGSKHRSLGQRPEQRQLRRVLAMEHEQKRLGVTGSLQWKPNDATEISLDALYSKIDATRDEHYIEAISFSRGANASARLSGKPTTIVKNGEIRDNALLYGEFDNVDIRTENRHDEWSTEFKQIALNGQHRFGDDFTLPPSSWTSTMSRATATTTVATAVRRSSTTASTPPIQRLGTGRDPPASAVRGNNDFDTGQIDFNWNISPGFRLKGGVLAKDYTFKTVELRRASELAVPNFAGGNKIVPVNLTEQAGLKGINGSPSNWVVPNLDAIAEQLDIYSNSGTFAVAPRANNVRSVEEKDRGAYLMGEFSTELGSLAVVGQLRCALRAHQAVVHRAVDAGQRHRRNHGDEPAGAGQPDPGCDGGRGRRGTHHLQRQPGAGSIRATNVDLGFEWYFAEGAMAGIGLFYKDIESFVQTTREVRPYSDSGLPASLLAGTGASATDDFTYSKPVNTPGGELHGYINAAGQPVMKTDLTGLSKSSWNATLFYEGETFAGRISATNRDDYLTQAPGQETGFNLDGYHGMTGTTVFDASIRYKISDQLELSLEGINLTNEASDEWVYSPLTGRLPLQYTETGRQYLLGLRYKF</sequence>
<dbReference type="Gene3D" id="2.170.130.10">
    <property type="entry name" value="TonB-dependent receptor, plug domain"/>
    <property type="match status" value="1"/>
</dbReference>
<dbReference type="InterPro" id="IPR036942">
    <property type="entry name" value="Beta-barrel_TonB_sf"/>
</dbReference>
<name>A0AAD4ME06_9BILA</name>
<comment type="subcellular location">
    <subcellularLocation>
        <location evidence="1">Cell outer membrane</location>
    </subcellularLocation>
</comment>
<feature type="domain" description="TonB-dependent receptor plug" evidence="5">
    <location>
        <begin position="56"/>
        <end position="139"/>
    </location>
</feature>
<feature type="region of interest" description="Disordered" evidence="4">
    <location>
        <begin position="568"/>
        <end position="610"/>
    </location>
</feature>
<dbReference type="InterPro" id="IPR012910">
    <property type="entry name" value="Plug_dom"/>
</dbReference>
<dbReference type="Proteomes" id="UP001201812">
    <property type="component" value="Unassembled WGS sequence"/>
</dbReference>
<comment type="caution">
    <text evidence="6">The sequence shown here is derived from an EMBL/GenBank/DDBJ whole genome shotgun (WGS) entry which is preliminary data.</text>
</comment>
<feature type="compositionally biased region" description="Low complexity" evidence="4">
    <location>
        <begin position="391"/>
        <end position="400"/>
    </location>
</feature>
<keyword evidence="3" id="KW-0998">Cell outer membrane</keyword>
<dbReference type="AlphaFoldDB" id="A0AAD4ME06"/>
<gene>
    <name evidence="6" type="ORF">DdX_22106</name>
</gene>
<keyword evidence="6" id="KW-0675">Receptor</keyword>
<evidence type="ECO:0000313" key="7">
    <source>
        <dbReference type="Proteomes" id="UP001201812"/>
    </source>
</evidence>
<dbReference type="SUPFAM" id="SSF56935">
    <property type="entry name" value="Porins"/>
    <property type="match status" value="1"/>
</dbReference>
<evidence type="ECO:0000259" key="5">
    <source>
        <dbReference type="Pfam" id="PF07715"/>
    </source>
</evidence>